<keyword evidence="7" id="KW-0472">Membrane</keyword>
<keyword evidence="7" id="KW-0812">Transmembrane</keyword>
<keyword evidence="3 6" id="KW-0597">Phosphoprotein</keyword>
<protein>
    <recommendedName>
        <fullName evidence="2">histidine kinase</fullName>
        <ecNumber evidence="2">2.7.13.3</ecNumber>
    </recommendedName>
</protein>
<dbReference type="PANTHER" id="PTHR43047">
    <property type="entry name" value="TWO-COMPONENT HISTIDINE PROTEIN KINASE"/>
    <property type="match status" value="1"/>
</dbReference>
<dbReference type="InterPro" id="IPR003661">
    <property type="entry name" value="HisK_dim/P_dom"/>
</dbReference>
<dbReference type="InterPro" id="IPR036890">
    <property type="entry name" value="HATPase_C_sf"/>
</dbReference>
<dbReference type="InterPro" id="IPR003594">
    <property type="entry name" value="HATPase_dom"/>
</dbReference>
<dbReference type="InterPro" id="IPR004358">
    <property type="entry name" value="Sig_transdc_His_kin-like_C"/>
</dbReference>
<dbReference type="SUPFAM" id="SSF47384">
    <property type="entry name" value="Homodimeric domain of signal transducing histidine kinase"/>
    <property type="match status" value="1"/>
</dbReference>
<dbReference type="InterPro" id="IPR036097">
    <property type="entry name" value="HisK_dim/P_sf"/>
</dbReference>
<evidence type="ECO:0000313" key="11">
    <source>
        <dbReference type="EMBL" id="GAA3771993.1"/>
    </source>
</evidence>
<dbReference type="Gene3D" id="3.30.565.10">
    <property type="entry name" value="Histidine kinase-like ATPase, C-terminal domain"/>
    <property type="match status" value="1"/>
</dbReference>
<dbReference type="RefSeq" id="WP_344725771.1">
    <property type="nucleotide sequence ID" value="NZ_BAABBI010000001.1"/>
</dbReference>
<feature type="transmembrane region" description="Helical" evidence="7">
    <location>
        <begin position="12"/>
        <end position="35"/>
    </location>
</feature>
<reference evidence="12" key="1">
    <citation type="journal article" date="2019" name="Int. J. Syst. Evol. Microbiol.">
        <title>The Global Catalogue of Microorganisms (GCM) 10K type strain sequencing project: providing services to taxonomists for standard genome sequencing and annotation.</title>
        <authorList>
            <consortium name="The Broad Institute Genomics Platform"/>
            <consortium name="The Broad Institute Genome Sequencing Center for Infectious Disease"/>
            <person name="Wu L."/>
            <person name="Ma J."/>
        </authorList>
    </citation>
    <scope>NUCLEOTIDE SEQUENCE [LARGE SCALE GENOMIC DNA]</scope>
    <source>
        <strain evidence="12">JCM 17525</strain>
    </source>
</reference>
<evidence type="ECO:0000259" key="9">
    <source>
        <dbReference type="PROSITE" id="PS50110"/>
    </source>
</evidence>
<dbReference type="SUPFAM" id="SSF52172">
    <property type="entry name" value="CheY-like"/>
    <property type="match status" value="1"/>
</dbReference>
<evidence type="ECO:0000256" key="3">
    <source>
        <dbReference type="ARBA" id="ARBA00022553"/>
    </source>
</evidence>
<accession>A0ABP7GQ55</accession>
<dbReference type="Gene3D" id="1.10.287.130">
    <property type="match status" value="1"/>
</dbReference>
<feature type="transmembrane region" description="Helical" evidence="7">
    <location>
        <begin position="265"/>
        <end position="288"/>
    </location>
</feature>
<comment type="catalytic activity">
    <reaction evidence="1">
        <text>ATP + protein L-histidine = ADP + protein N-phospho-L-histidine.</text>
        <dbReference type="EC" id="2.7.13.3"/>
    </reaction>
</comment>
<organism evidence="11 12">
    <name type="scientific">Corallibacter vietnamensis</name>
    <dbReference type="NCBI Taxonomy" id="904130"/>
    <lineage>
        <taxon>Bacteria</taxon>
        <taxon>Pseudomonadati</taxon>
        <taxon>Bacteroidota</taxon>
        <taxon>Flavobacteriia</taxon>
        <taxon>Flavobacteriales</taxon>
        <taxon>Flavobacteriaceae</taxon>
        <taxon>Corallibacter</taxon>
    </lineage>
</organism>
<dbReference type="InterPro" id="IPR011006">
    <property type="entry name" value="CheY-like_superfamily"/>
</dbReference>
<dbReference type="PROSITE" id="PS50110">
    <property type="entry name" value="RESPONSE_REGULATORY"/>
    <property type="match status" value="1"/>
</dbReference>
<proteinExistence type="predicted"/>
<keyword evidence="7" id="KW-1133">Transmembrane helix</keyword>
<comment type="caution">
    <text evidence="11">The sequence shown here is derived from an EMBL/GenBank/DDBJ whole genome shotgun (WGS) entry which is preliminary data.</text>
</comment>
<dbReference type="Pfam" id="PF00072">
    <property type="entry name" value="Response_reg"/>
    <property type="match status" value="1"/>
</dbReference>
<evidence type="ECO:0000256" key="4">
    <source>
        <dbReference type="ARBA" id="ARBA00022679"/>
    </source>
</evidence>
<dbReference type="PROSITE" id="PS50839">
    <property type="entry name" value="CHASE"/>
    <property type="match status" value="1"/>
</dbReference>
<feature type="domain" description="Histidine kinase" evidence="8">
    <location>
        <begin position="331"/>
        <end position="551"/>
    </location>
</feature>
<sequence length="687" mass="79164">MKINMSQIYDAVLQRIFVLPILALTSIAVLVITIWDKSIDDYQVWVKQQIQLTGELTTQEFIAHINKEIVQLENLKNRLEFTNGDYHKYWDKEVNTILKQSDAIKFVEWIDSSMVIRKIHPLKGNEAALNLDISKIDYRKKEWESHSIDSSINVTPWSKMTQGGYAFLIDIPAYYNNTFQGTASAGMDFTNSFNTFSTSLKDYAIELRDNKGVLFYEYNTKNRALIDDSFVYKSDLTIDYLDKQFWSLKLYPTNELLFFTNKRAFINYMLLFGIILSLLISMLIYFYLKALRETKRALSINKKLANVNFRLNKQKQKAEQASKAKTDFLSNMSHEIRTPLHAILGFIQVLKSSNLKESDKEYVALMDKSSNNLLAIVNDILEIHKIESGNIILEKHLFCPSEKLKELIDTYEYHFKQKGLYINLSFLNNESYSVISDMNKYSQIITNLLKNALKFTVNGGVEVTYNEEKIEEKLSIKIQVKDSGIGISKSKLKTIFDRFTQIESSLKKEYEGSGLGLAISKDFAELLNGSITVDSFENKGSVFTFTGIMEISEKQSYQFGETYENFKLPNINVLVVDDNKINVTVLRKLLEDIDIHVDSVENGQLALDRFKENRYNLILMDIHMPKMDGYEATQIIRKQDSDVIIIGLSANVTSTAIQKALDSGMNNYITKPFTKERLYRLIATYFT</sequence>
<feature type="domain" description="CHASE" evidence="10">
    <location>
        <begin position="111"/>
        <end position="234"/>
    </location>
</feature>
<dbReference type="SMART" id="SM00448">
    <property type="entry name" value="REC"/>
    <property type="match status" value="1"/>
</dbReference>
<dbReference type="EMBL" id="BAABBI010000001">
    <property type="protein sequence ID" value="GAA3771993.1"/>
    <property type="molecule type" value="Genomic_DNA"/>
</dbReference>
<dbReference type="SMART" id="SM00388">
    <property type="entry name" value="HisKA"/>
    <property type="match status" value="1"/>
</dbReference>
<keyword evidence="5" id="KW-0418">Kinase</keyword>
<dbReference type="CDD" id="cd17546">
    <property type="entry name" value="REC_hyHK_CKI1_RcsC-like"/>
    <property type="match status" value="1"/>
</dbReference>
<dbReference type="InterPro" id="IPR005467">
    <property type="entry name" value="His_kinase_dom"/>
</dbReference>
<evidence type="ECO:0000256" key="1">
    <source>
        <dbReference type="ARBA" id="ARBA00000085"/>
    </source>
</evidence>
<dbReference type="PRINTS" id="PR00344">
    <property type="entry name" value="BCTRLSENSOR"/>
</dbReference>
<evidence type="ECO:0000256" key="6">
    <source>
        <dbReference type="PROSITE-ProRule" id="PRU00169"/>
    </source>
</evidence>
<dbReference type="SUPFAM" id="SSF55874">
    <property type="entry name" value="ATPase domain of HSP90 chaperone/DNA topoisomerase II/histidine kinase"/>
    <property type="match status" value="1"/>
</dbReference>
<dbReference type="InterPro" id="IPR006189">
    <property type="entry name" value="CHASE_dom"/>
</dbReference>
<keyword evidence="4" id="KW-0808">Transferase</keyword>
<dbReference type="CDD" id="cd00082">
    <property type="entry name" value="HisKA"/>
    <property type="match status" value="1"/>
</dbReference>
<dbReference type="Gene3D" id="3.40.50.2300">
    <property type="match status" value="1"/>
</dbReference>
<dbReference type="EC" id="2.7.13.3" evidence="2"/>
<gene>
    <name evidence="11" type="ORF">GCM10022271_00130</name>
</gene>
<dbReference type="CDD" id="cd16922">
    <property type="entry name" value="HATPase_EvgS-ArcB-TorS-like"/>
    <property type="match status" value="1"/>
</dbReference>
<dbReference type="SMART" id="SM00387">
    <property type="entry name" value="HATPase_c"/>
    <property type="match status" value="1"/>
</dbReference>
<dbReference type="PROSITE" id="PS50109">
    <property type="entry name" value="HIS_KIN"/>
    <property type="match status" value="1"/>
</dbReference>
<evidence type="ECO:0000256" key="7">
    <source>
        <dbReference type="SAM" id="Phobius"/>
    </source>
</evidence>
<feature type="domain" description="Response regulatory" evidence="9">
    <location>
        <begin position="572"/>
        <end position="686"/>
    </location>
</feature>
<dbReference type="InterPro" id="IPR001789">
    <property type="entry name" value="Sig_transdc_resp-reg_receiver"/>
</dbReference>
<name>A0ABP7GQ55_9FLAO</name>
<dbReference type="Pfam" id="PF02518">
    <property type="entry name" value="HATPase_c"/>
    <property type="match status" value="1"/>
</dbReference>
<evidence type="ECO:0000256" key="5">
    <source>
        <dbReference type="ARBA" id="ARBA00022777"/>
    </source>
</evidence>
<feature type="modified residue" description="4-aspartylphosphate" evidence="6">
    <location>
        <position position="621"/>
    </location>
</feature>
<evidence type="ECO:0000256" key="2">
    <source>
        <dbReference type="ARBA" id="ARBA00012438"/>
    </source>
</evidence>
<evidence type="ECO:0000313" key="12">
    <source>
        <dbReference type="Proteomes" id="UP001501456"/>
    </source>
</evidence>
<evidence type="ECO:0000259" key="8">
    <source>
        <dbReference type="PROSITE" id="PS50109"/>
    </source>
</evidence>
<dbReference type="Proteomes" id="UP001501456">
    <property type="component" value="Unassembled WGS sequence"/>
</dbReference>
<keyword evidence="12" id="KW-1185">Reference proteome</keyword>
<dbReference type="Pfam" id="PF00512">
    <property type="entry name" value="HisKA"/>
    <property type="match status" value="1"/>
</dbReference>
<evidence type="ECO:0000259" key="10">
    <source>
        <dbReference type="PROSITE" id="PS50839"/>
    </source>
</evidence>